<evidence type="ECO:0000313" key="14">
    <source>
        <dbReference type="Proteomes" id="UP000002668"/>
    </source>
</evidence>
<evidence type="ECO:0000256" key="6">
    <source>
        <dbReference type="ARBA" id="ARBA00022942"/>
    </source>
</evidence>
<dbReference type="FunFam" id="1.10.10.1460:FF:000001">
    <property type="entry name" value="DNA replication regulator Sld2"/>
    <property type="match status" value="1"/>
</dbReference>
<evidence type="ECO:0000256" key="2">
    <source>
        <dbReference type="ARBA" id="ARBA00007276"/>
    </source>
</evidence>
<keyword evidence="5 10" id="KW-0235">DNA replication</keyword>
<dbReference type="PROSITE" id="PS50250">
    <property type="entry name" value="PCI"/>
    <property type="match status" value="1"/>
</dbReference>
<feature type="compositionally biased region" description="Low complexity" evidence="11">
    <location>
        <begin position="473"/>
        <end position="486"/>
    </location>
</feature>
<dbReference type="Pfam" id="PF10075">
    <property type="entry name" value="CSN8_PSD8_EIF3K"/>
    <property type="match status" value="1"/>
</dbReference>
<dbReference type="InParanoid" id="E5ACH2"/>
<evidence type="ECO:0000256" key="7">
    <source>
        <dbReference type="ARBA" id="ARBA00023242"/>
    </source>
</evidence>
<dbReference type="VEuPathDB" id="FungiDB:LEMA_P009610.1"/>
<name>E5ACH2_LEPMJ</name>
<dbReference type="GO" id="GO:0031261">
    <property type="term" value="C:DNA replication preinitiation complex"/>
    <property type="evidence" value="ECO:0007669"/>
    <property type="project" value="TreeGrafter"/>
</dbReference>
<comment type="similarity">
    <text evidence="2 10">Belongs to the SLD2 family.</text>
</comment>
<accession>E5ACH2</accession>
<feature type="region of interest" description="Disordered" evidence="11">
    <location>
        <begin position="150"/>
        <end position="189"/>
    </location>
</feature>
<evidence type="ECO:0000256" key="11">
    <source>
        <dbReference type="SAM" id="MobiDB-lite"/>
    </source>
</evidence>
<dbReference type="OMA" id="WKKKGMK"/>
<evidence type="ECO:0000256" key="3">
    <source>
        <dbReference type="ARBA" id="ARBA00009627"/>
    </source>
</evidence>
<feature type="domain" description="PCI" evidence="12">
    <location>
        <begin position="661"/>
        <end position="840"/>
    </location>
</feature>
<gene>
    <name evidence="13" type="ORF">LEMA_P009610.1</name>
</gene>
<dbReference type="GO" id="GO:0006270">
    <property type="term" value="P:DNA replication initiation"/>
    <property type="evidence" value="ECO:0007669"/>
    <property type="project" value="UniProtKB-UniRule"/>
</dbReference>
<feature type="compositionally biased region" description="Basic residues" evidence="11">
    <location>
        <begin position="334"/>
        <end position="350"/>
    </location>
</feature>
<evidence type="ECO:0000256" key="4">
    <source>
        <dbReference type="ARBA" id="ARBA00018363"/>
    </source>
</evidence>
<dbReference type="STRING" id="985895.E5ACH2"/>
<keyword evidence="8 10" id="KW-0131">Cell cycle</keyword>
<feature type="compositionally biased region" description="Basic and acidic residues" evidence="11">
    <location>
        <begin position="415"/>
        <end position="425"/>
    </location>
</feature>
<dbReference type="eggNOG" id="KOG3151">
    <property type="taxonomic scope" value="Eukaryota"/>
</dbReference>
<dbReference type="CDD" id="cd22289">
    <property type="entry name" value="RecQL4_SLD2_NTD"/>
    <property type="match status" value="1"/>
</dbReference>
<dbReference type="Proteomes" id="UP000002668">
    <property type="component" value="Genome"/>
</dbReference>
<comment type="similarity">
    <text evidence="3">Belongs to the proteasome subunit S14 family.</text>
</comment>
<evidence type="ECO:0000256" key="9">
    <source>
        <dbReference type="ARBA" id="ARBA00025253"/>
    </source>
</evidence>
<feature type="region of interest" description="Disordered" evidence="11">
    <location>
        <begin position="233"/>
        <end position="425"/>
    </location>
</feature>
<dbReference type="GO" id="GO:1902977">
    <property type="term" value="P:mitotic DNA replication preinitiation complex assembly"/>
    <property type="evidence" value="ECO:0007669"/>
    <property type="project" value="TreeGrafter"/>
</dbReference>
<evidence type="ECO:0000256" key="10">
    <source>
        <dbReference type="RuleBase" id="RU367067"/>
    </source>
</evidence>
<comment type="function">
    <text evidence="9 10">Has a role in the initiation of DNA replication. Required at S-phase checkpoint.</text>
</comment>
<dbReference type="Gene3D" id="1.10.10.1460">
    <property type="match status" value="1"/>
</dbReference>
<reference evidence="14" key="1">
    <citation type="journal article" date="2011" name="Nat. Commun.">
        <title>Effector diversification within compartments of the Leptosphaeria maculans genome affected by Repeat-Induced Point mutations.</title>
        <authorList>
            <person name="Rouxel T."/>
            <person name="Grandaubert J."/>
            <person name="Hane J.K."/>
            <person name="Hoede C."/>
            <person name="van de Wouw A.P."/>
            <person name="Couloux A."/>
            <person name="Dominguez V."/>
            <person name="Anthouard V."/>
            <person name="Bally P."/>
            <person name="Bourras S."/>
            <person name="Cozijnsen A.J."/>
            <person name="Ciuffetti L.M."/>
            <person name="Degrave A."/>
            <person name="Dilmaghani A."/>
            <person name="Duret L."/>
            <person name="Fudal I."/>
            <person name="Goodwin S.B."/>
            <person name="Gout L."/>
            <person name="Glaser N."/>
            <person name="Linglin J."/>
            <person name="Kema G.H.J."/>
            <person name="Lapalu N."/>
            <person name="Lawrence C.B."/>
            <person name="May K."/>
            <person name="Meyer M."/>
            <person name="Ollivier B."/>
            <person name="Poulain J."/>
            <person name="Schoch C.L."/>
            <person name="Simon A."/>
            <person name="Spatafora J.W."/>
            <person name="Stachowiak A."/>
            <person name="Turgeon B.G."/>
            <person name="Tyler B.M."/>
            <person name="Vincent D."/>
            <person name="Weissenbach J."/>
            <person name="Amselem J."/>
            <person name="Quesneville H."/>
            <person name="Oliver R.P."/>
            <person name="Wincker P."/>
            <person name="Balesdent M.-H."/>
            <person name="Howlett B.J."/>
        </authorList>
    </citation>
    <scope>NUCLEOTIDE SEQUENCE [LARGE SCALE GENOMIC DNA]</scope>
    <source>
        <strain evidence="14">JN3 / isolate v23.1.3 / race Av1-4-5-6-7-8</strain>
    </source>
</reference>
<keyword evidence="7 10" id="KW-0539">Nucleus</keyword>
<dbReference type="Gene3D" id="1.25.40.990">
    <property type="match status" value="1"/>
</dbReference>
<evidence type="ECO:0000256" key="5">
    <source>
        <dbReference type="ARBA" id="ARBA00022705"/>
    </source>
</evidence>
<evidence type="ECO:0000313" key="13">
    <source>
        <dbReference type="EMBL" id="CBY02174.1"/>
    </source>
</evidence>
<dbReference type="OrthoDB" id="8775810at2759"/>
<feature type="region of interest" description="Disordered" evidence="11">
    <location>
        <begin position="51"/>
        <end position="132"/>
    </location>
</feature>
<feature type="region of interest" description="Disordered" evidence="11">
    <location>
        <begin position="457"/>
        <end position="492"/>
    </location>
</feature>
<protein>
    <recommendedName>
        <fullName evidence="4 10">DNA replication regulator SLD2</fullName>
    </recommendedName>
</protein>
<dbReference type="AlphaFoldDB" id="E5ACH2"/>
<organism evidence="13 14">
    <name type="scientific">Leptosphaeria maculans (strain JN3 / isolate v23.1.3 / race Av1-4-5-6-7-8)</name>
    <name type="common">Blackleg fungus</name>
    <name type="synonym">Phoma lingam</name>
    <dbReference type="NCBI Taxonomy" id="985895"/>
    <lineage>
        <taxon>Eukaryota</taxon>
        <taxon>Fungi</taxon>
        <taxon>Dikarya</taxon>
        <taxon>Ascomycota</taxon>
        <taxon>Pezizomycotina</taxon>
        <taxon>Dothideomycetes</taxon>
        <taxon>Pleosporomycetidae</taxon>
        <taxon>Pleosporales</taxon>
        <taxon>Pleosporineae</taxon>
        <taxon>Leptosphaeriaceae</taxon>
        <taxon>Plenodomus</taxon>
        <taxon>Plenodomus lingam/Leptosphaeria maculans species complex</taxon>
    </lineage>
</organism>
<proteinExistence type="inferred from homology"/>
<feature type="region of interest" description="Disordered" evidence="11">
    <location>
        <begin position="541"/>
        <end position="572"/>
    </location>
</feature>
<comment type="subcellular location">
    <subcellularLocation>
        <location evidence="1 10">Nucleus</location>
    </subcellularLocation>
</comment>
<dbReference type="FunFam" id="1.25.40.990:FF:000001">
    <property type="entry name" value="26S proteasome non-ATPase regulatory subunit"/>
    <property type="match status" value="1"/>
</dbReference>
<dbReference type="PANTHER" id="PTHR28124:SF1">
    <property type="entry name" value="DNA REPLICATION REGULATOR SLD2"/>
    <property type="match status" value="1"/>
</dbReference>
<feature type="compositionally biased region" description="Acidic residues" evidence="11">
    <location>
        <begin position="103"/>
        <end position="115"/>
    </location>
</feature>
<dbReference type="InterPro" id="IPR021110">
    <property type="entry name" value="DNA_rep_checkpnt_protein"/>
</dbReference>
<keyword evidence="14" id="KW-1185">Reference proteome</keyword>
<sequence>MSVTEVERRCNELRQDLKTWEKQFTAQNGGRKAGREDIKANAEISQKYKEYNKLRSRLSGKPEPSTPSKRASRPKSRNDIERTPKAPPKQPTFTPMKRKRERDDEDTVENIDPDTENVIPSPEGPAFIGPTPQRNGIVLGLFDLLPEGTPSKKKTVLGSAEPNIPQTPSKASEASIEPRARGERTPLSAGKRFLLSQFVTPKKRKLDDQGTPSTIRGLATPAFLRRDNMLSAIEEDDEPVPRPLPWKRRGMGRSLSSMIQAMKKDEEDRLDDEADIMREMEMEEQGISEPKIPKVPHIQIEDSQTDMPLGPDRGLESEEDSDGEPELGRDGKPRKAWKKKGLKRQTRRVIMRPNVAKPKAEPVLQQEESGDEEAAVLETQVQANGATEDMESEDEGSVYASDASHTPKKRKTQAKKVEDHTEKPKEGIVKKAARKIKATANANYRRLNIKGKAATNGAKISNKVPRAVGGKHGTQSGQKGSRGSSSRTRHTRAITMKECLRLDALTFEGYEISWRAAISPPLARPAPPTPKAAPKLALAATNTNIKTKTNNITSTSTSTGPPAHSPHASVASTSTSALTASAHAFIMAEKELQTALQQLRQTLQSHNYQQSTTLLSKAKIALLNLNALIPQEKSPRKHLQAARETLELGAIISIRLKDTVSFTRYFQQLQPFYSLPESTLPRDGSNASKVTGLYLLLLLSEGDYAGFHTLLETLEVAAAQAGSKLEDDTFIQYPIRLEQALMEGSYDRVWGETKKERVPSEEFGLFTEILIGTIRKEIASCSERAYPSIPISDAKSLLFLESEGSVVNFAKEFGWVVKDGRIYFPQQEEDYLSKDILVTSDQVIENTLGYARELETIV</sequence>
<dbReference type="GO" id="GO:0003697">
    <property type="term" value="F:single-stranded DNA binding"/>
    <property type="evidence" value="ECO:0007669"/>
    <property type="project" value="TreeGrafter"/>
</dbReference>
<dbReference type="InterPro" id="IPR040203">
    <property type="entry name" value="Sld2"/>
</dbReference>
<evidence type="ECO:0000259" key="12">
    <source>
        <dbReference type="PROSITE" id="PS50250"/>
    </source>
</evidence>
<dbReference type="GO" id="GO:0003688">
    <property type="term" value="F:DNA replication origin binding"/>
    <property type="evidence" value="ECO:0007669"/>
    <property type="project" value="TreeGrafter"/>
</dbReference>
<dbReference type="EMBL" id="FP929139">
    <property type="protein sequence ID" value="CBY02174.1"/>
    <property type="molecule type" value="Genomic_DNA"/>
</dbReference>
<dbReference type="HOGENOM" id="CLU_348830_0_0_1"/>
<dbReference type="GO" id="GO:0000727">
    <property type="term" value="P:double-strand break repair via break-induced replication"/>
    <property type="evidence" value="ECO:0007669"/>
    <property type="project" value="TreeGrafter"/>
</dbReference>
<dbReference type="InterPro" id="IPR033464">
    <property type="entry name" value="CSN8_PSD8_EIF3K"/>
</dbReference>
<dbReference type="GeneID" id="13286812"/>
<dbReference type="PANTHER" id="PTHR28124">
    <property type="entry name" value="DNA REPLICATION REGULATOR SLD2"/>
    <property type="match status" value="1"/>
</dbReference>
<evidence type="ECO:0000256" key="1">
    <source>
        <dbReference type="ARBA" id="ARBA00004123"/>
    </source>
</evidence>
<dbReference type="InterPro" id="IPR000717">
    <property type="entry name" value="PCI_dom"/>
</dbReference>
<dbReference type="Pfam" id="PF11719">
    <property type="entry name" value="Drc1-Sld2"/>
    <property type="match status" value="1"/>
</dbReference>
<evidence type="ECO:0000256" key="8">
    <source>
        <dbReference type="ARBA" id="ARBA00023306"/>
    </source>
</evidence>
<keyword evidence="6" id="KW-0647">Proteasome</keyword>
<dbReference type="GO" id="GO:0008541">
    <property type="term" value="C:proteasome regulatory particle, lid subcomplex"/>
    <property type="evidence" value="ECO:0007669"/>
    <property type="project" value="UniProtKB-ARBA"/>
</dbReference>